<evidence type="ECO:0000256" key="1">
    <source>
        <dbReference type="SAM" id="MobiDB-lite"/>
    </source>
</evidence>
<gene>
    <name evidence="2" type="ORF">LCGC14_2443860</name>
</gene>
<feature type="compositionally biased region" description="Acidic residues" evidence="1">
    <location>
        <begin position="50"/>
        <end position="64"/>
    </location>
</feature>
<dbReference type="AlphaFoldDB" id="A0A0F9BIC8"/>
<dbReference type="EMBL" id="LAZR01037669">
    <property type="protein sequence ID" value="KKL21595.1"/>
    <property type="molecule type" value="Genomic_DNA"/>
</dbReference>
<reference evidence="2" key="1">
    <citation type="journal article" date="2015" name="Nature">
        <title>Complex archaea that bridge the gap between prokaryotes and eukaryotes.</title>
        <authorList>
            <person name="Spang A."/>
            <person name="Saw J.H."/>
            <person name="Jorgensen S.L."/>
            <person name="Zaremba-Niedzwiedzka K."/>
            <person name="Martijn J."/>
            <person name="Lind A.E."/>
            <person name="van Eijk R."/>
            <person name="Schleper C."/>
            <person name="Guy L."/>
            <person name="Ettema T.J."/>
        </authorList>
    </citation>
    <scope>NUCLEOTIDE SEQUENCE</scope>
</reference>
<organism evidence="2">
    <name type="scientific">marine sediment metagenome</name>
    <dbReference type="NCBI Taxonomy" id="412755"/>
    <lineage>
        <taxon>unclassified sequences</taxon>
        <taxon>metagenomes</taxon>
        <taxon>ecological metagenomes</taxon>
    </lineage>
</organism>
<accession>A0A0F9BIC8</accession>
<feature type="region of interest" description="Disordered" evidence="1">
    <location>
        <begin position="33"/>
        <end position="64"/>
    </location>
</feature>
<proteinExistence type="predicted"/>
<feature type="compositionally biased region" description="Basic and acidic residues" evidence="1">
    <location>
        <begin position="40"/>
        <end position="49"/>
    </location>
</feature>
<protein>
    <submittedName>
        <fullName evidence="2">Uncharacterized protein</fullName>
    </submittedName>
</protein>
<comment type="caution">
    <text evidence="2">The sequence shown here is derived from an EMBL/GenBank/DDBJ whole genome shotgun (WGS) entry which is preliminary data.</text>
</comment>
<name>A0A0F9BIC8_9ZZZZ</name>
<evidence type="ECO:0000313" key="2">
    <source>
        <dbReference type="EMBL" id="KKL21595.1"/>
    </source>
</evidence>
<sequence length="64" mass="7179">MRTQYYEVTLEVHADLPLSLVGEALLRALDSMPSPPIDWSDLRIERTGEDDPVVGEPDEQGELL</sequence>